<evidence type="ECO:0000256" key="1">
    <source>
        <dbReference type="SAM" id="MobiDB-lite"/>
    </source>
</evidence>
<dbReference type="RefSeq" id="WP_083344790.1">
    <property type="nucleotide sequence ID" value="NZ_LT629690.1"/>
</dbReference>
<organism evidence="2 3">
    <name type="scientific">Terriglobus roseus</name>
    <dbReference type="NCBI Taxonomy" id="392734"/>
    <lineage>
        <taxon>Bacteria</taxon>
        <taxon>Pseudomonadati</taxon>
        <taxon>Acidobacteriota</taxon>
        <taxon>Terriglobia</taxon>
        <taxon>Terriglobales</taxon>
        <taxon>Acidobacteriaceae</taxon>
        <taxon>Terriglobus</taxon>
    </lineage>
</organism>
<evidence type="ECO:0000313" key="3">
    <source>
        <dbReference type="Proteomes" id="UP000182427"/>
    </source>
</evidence>
<accession>A0A1G7JBK5</accession>
<feature type="region of interest" description="Disordered" evidence="1">
    <location>
        <begin position="29"/>
        <end position="61"/>
    </location>
</feature>
<reference evidence="3" key="1">
    <citation type="submission" date="2016-10" db="EMBL/GenBank/DDBJ databases">
        <authorList>
            <person name="Varghese N."/>
            <person name="Submissions S."/>
        </authorList>
    </citation>
    <scope>NUCLEOTIDE SEQUENCE [LARGE SCALE GENOMIC DNA]</scope>
    <source>
        <strain evidence="3">GAS232</strain>
    </source>
</reference>
<dbReference type="AlphaFoldDB" id="A0A1G7JBK5"/>
<name>A0A1G7JBK5_9BACT</name>
<dbReference type="Proteomes" id="UP000182427">
    <property type="component" value="Chromosome I"/>
</dbReference>
<dbReference type="PANTHER" id="PTHR39441:SF1">
    <property type="entry name" value="DUF2252 DOMAIN-CONTAINING PROTEIN"/>
    <property type="match status" value="1"/>
</dbReference>
<dbReference type="EMBL" id="LT629690">
    <property type="protein sequence ID" value="SDF22144.1"/>
    <property type="molecule type" value="Genomic_DNA"/>
</dbReference>
<keyword evidence="3" id="KW-1185">Reference proteome</keyword>
<proteinExistence type="predicted"/>
<dbReference type="InterPro" id="IPR018721">
    <property type="entry name" value="DUF2252"/>
</dbReference>
<dbReference type="PANTHER" id="PTHR39441">
    <property type="entry name" value="DUF2252 DOMAIN-CONTAINING PROTEIN"/>
    <property type="match status" value="1"/>
</dbReference>
<sequence>MPVAKLDSFPTFDLSRKLVSWQVRRAEGKELRSSVPRESHATWAPPKNRPDPVETVNANNQGRQKHLIPLRMGRMASSPFAFLRGSACVMAGDLSGTPITGIPTLMDGDAHLNNFGMYGTPQREVVFDLNDFDEATVGPWEWDLKRLAASVNVAGRQNGLTARERAAAVCRSIEGYRFNMNRLQSMGVLDIWYLHAYPGQNNPIVKADAKSKAVIRKTLSKALHTDNKTLLPKVADQDKDGLWVFRDSPPILTRLDKATKKKVIDSLDAYSETLSRERRIMLARYHVVDVAHRVVGVGSVGTRAYLVLLFGNGNDDPLFLQVKEATTPAHAPYLPKLDKEFTHNGKRVIVGQRALQASSDPMLGYTTIDGRDFYVRQMKNLKASIPIEWLTGPSFNFYAWACGAILARAHARTADPARIAGYCGNSSALDKAIATWAESYGDQTEKDHAALVDAINRGTVIADLSEGEE</sequence>
<protein>
    <submittedName>
        <fullName evidence="2">Uncharacterized conserved protein, DUF2252 family</fullName>
    </submittedName>
</protein>
<gene>
    <name evidence="2" type="ORF">SAMN05444167_1755</name>
</gene>
<feature type="compositionally biased region" description="Basic and acidic residues" evidence="1">
    <location>
        <begin position="29"/>
        <end position="40"/>
    </location>
</feature>
<dbReference type="OrthoDB" id="1491115at2"/>
<dbReference type="Pfam" id="PF10009">
    <property type="entry name" value="DUF2252"/>
    <property type="match status" value="1"/>
</dbReference>
<evidence type="ECO:0000313" key="2">
    <source>
        <dbReference type="EMBL" id="SDF22144.1"/>
    </source>
</evidence>